<dbReference type="OrthoDB" id="2940686at2"/>
<dbReference type="Gene3D" id="6.20.20.10">
    <property type="match status" value="1"/>
</dbReference>
<dbReference type="EMBL" id="CCDP010000003">
    <property type="protein sequence ID" value="CDQ41885.1"/>
    <property type="molecule type" value="Genomic_DNA"/>
</dbReference>
<keyword evidence="3" id="KW-1185">Reference proteome</keyword>
<organism evidence="2 3">
    <name type="scientific">Virgibacillus massiliensis</name>
    <dbReference type="NCBI Taxonomy" id="1462526"/>
    <lineage>
        <taxon>Bacteria</taxon>
        <taxon>Bacillati</taxon>
        <taxon>Bacillota</taxon>
        <taxon>Bacilli</taxon>
        <taxon>Bacillales</taxon>
        <taxon>Bacillaceae</taxon>
        <taxon>Virgibacillus</taxon>
    </lineage>
</organism>
<accession>A0A024QI70</accession>
<sequence length="153" mass="18080">MDKRLEEIKNNAIVDKVHFKYINNSEGYWGITYTLIDDDMRWLVDQAERVQELEKDNKRLKDLNSNNLPVMRSMHEKTERYKQALENILEIENDEEFNPYAYMALEIMEEVRKALYECSDCNGTGYDHSRNIPDHMTPCFKCRGYGTLKGVEG</sequence>
<gene>
    <name evidence="2" type="ORF">BN990_04264</name>
</gene>
<reference evidence="3" key="2">
    <citation type="submission" date="2014-05" db="EMBL/GenBank/DDBJ databases">
        <title>Draft genome sequence of Virgibacillus massiliensis Vm-5.</title>
        <authorList>
            <person name="Khelaifia S."/>
            <person name="Croce O."/>
            <person name="Lagier J.C."/>
            <person name="Raoult D."/>
        </authorList>
    </citation>
    <scope>NUCLEOTIDE SEQUENCE [LARGE SCALE GENOMIC DNA]</scope>
    <source>
        <strain evidence="3">Vm-5</strain>
    </source>
</reference>
<evidence type="ECO:0000313" key="3">
    <source>
        <dbReference type="Proteomes" id="UP000028875"/>
    </source>
</evidence>
<evidence type="ECO:0000256" key="1">
    <source>
        <dbReference type="SAM" id="Coils"/>
    </source>
</evidence>
<feature type="coiled-coil region" evidence="1">
    <location>
        <begin position="43"/>
        <end position="94"/>
    </location>
</feature>
<keyword evidence="1" id="KW-0175">Coiled coil</keyword>
<name>A0A024QI70_9BACI</name>
<dbReference type="Proteomes" id="UP000028875">
    <property type="component" value="Unassembled WGS sequence"/>
</dbReference>
<dbReference type="RefSeq" id="WP_038246862.1">
    <property type="nucleotide sequence ID" value="NZ_BNER01000008.1"/>
</dbReference>
<evidence type="ECO:0000313" key="2">
    <source>
        <dbReference type="EMBL" id="CDQ41885.1"/>
    </source>
</evidence>
<dbReference type="AlphaFoldDB" id="A0A024QI70"/>
<comment type="caution">
    <text evidence="2">The sequence shown here is derived from an EMBL/GenBank/DDBJ whole genome shotgun (WGS) entry which is preliminary data.</text>
</comment>
<proteinExistence type="predicted"/>
<protein>
    <submittedName>
        <fullName evidence="2">Uncharacterized protein</fullName>
    </submittedName>
</protein>
<reference evidence="2 3" key="1">
    <citation type="submission" date="2014-03" db="EMBL/GenBank/DDBJ databases">
        <authorList>
            <person name="Urmite Genomes U."/>
        </authorList>
    </citation>
    <scope>NUCLEOTIDE SEQUENCE [LARGE SCALE GENOMIC DNA]</scope>
    <source>
        <strain evidence="2 3">Vm-5</strain>
    </source>
</reference>
<dbReference type="STRING" id="1462526.BN990_04264"/>